<evidence type="ECO:0000313" key="1">
    <source>
        <dbReference type="EMBL" id="EIW80119.1"/>
    </source>
</evidence>
<organism evidence="1 2">
    <name type="scientific">Coniophora puteana (strain RWD-64-598)</name>
    <name type="common">Brown rot fungus</name>
    <dbReference type="NCBI Taxonomy" id="741705"/>
    <lineage>
        <taxon>Eukaryota</taxon>
        <taxon>Fungi</taxon>
        <taxon>Dikarya</taxon>
        <taxon>Basidiomycota</taxon>
        <taxon>Agaricomycotina</taxon>
        <taxon>Agaricomycetes</taxon>
        <taxon>Agaricomycetidae</taxon>
        <taxon>Boletales</taxon>
        <taxon>Coniophorineae</taxon>
        <taxon>Coniophoraceae</taxon>
        <taxon>Coniophora</taxon>
    </lineage>
</organism>
<keyword evidence="2" id="KW-1185">Reference proteome</keyword>
<gene>
    <name evidence="1" type="ORF">CONPUDRAFT_74364</name>
</gene>
<proteinExistence type="predicted"/>
<dbReference type="RefSeq" id="XP_007769856.1">
    <property type="nucleotide sequence ID" value="XM_007771666.1"/>
</dbReference>
<dbReference type="Proteomes" id="UP000053558">
    <property type="component" value="Unassembled WGS sequence"/>
</dbReference>
<evidence type="ECO:0000313" key="2">
    <source>
        <dbReference type="Proteomes" id="UP000053558"/>
    </source>
</evidence>
<name>A0A5M3MLL6_CONPW</name>
<comment type="caution">
    <text evidence="1">The sequence shown here is derived from an EMBL/GenBank/DDBJ whole genome shotgun (WGS) entry which is preliminary data.</text>
</comment>
<dbReference type="GeneID" id="19209225"/>
<dbReference type="OrthoDB" id="5946233at2759"/>
<reference evidence="2" key="1">
    <citation type="journal article" date="2012" name="Science">
        <title>The Paleozoic origin of enzymatic lignin decomposition reconstructed from 31 fungal genomes.</title>
        <authorList>
            <person name="Floudas D."/>
            <person name="Binder M."/>
            <person name="Riley R."/>
            <person name="Barry K."/>
            <person name="Blanchette R.A."/>
            <person name="Henrissat B."/>
            <person name="Martinez A.T."/>
            <person name="Otillar R."/>
            <person name="Spatafora J.W."/>
            <person name="Yadav J.S."/>
            <person name="Aerts A."/>
            <person name="Benoit I."/>
            <person name="Boyd A."/>
            <person name="Carlson A."/>
            <person name="Copeland A."/>
            <person name="Coutinho P.M."/>
            <person name="de Vries R.P."/>
            <person name="Ferreira P."/>
            <person name="Findley K."/>
            <person name="Foster B."/>
            <person name="Gaskell J."/>
            <person name="Glotzer D."/>
            <person name="Gorecki P."/>
            <person name="Heitman J."/>
            <person name="Hesse C."/>
            <person name="Hori C."/>
            <person name="Igarashi K."/>
            <person name="Jurgens J.A."/>
            <person name="Kallen N."/>
            <person name="Kersten P."/>
            <person name="Kohler A."/>
            <person name="Kuees U."/>
            <person name="Kumar T.K.A."/>
            <person name="Kuo A."/>
            <person name="LaButti K."/>
            <person name="Larrondo L.F."/>
            <person name="Lindquist E."/>
            <person name="Ling A."/>
            <person name="Lombard V."/>
            <person name="Lucas S."/>
            <person name="Lundell T."/>
            <person name="Martin R."/>
            <person name="McLaughlin D.J."/>
            <person name="Morgenstern I."/>
            <person name="Morin E."/>
            <person name="Murat C."/>
            <person name="Nagy L.G."/>
            <person name="Nolan M."/>
            <person name="Ohm R.A."/>
            <person name="Patyshakuliyeva A."/>
            <person name="Rokas A."/>
            <person name="Ruiz-Duenas F.J."/>
            <person name="Sabat G."/>
            <person name="Salamov A."/>
            <person name="Samejima M."/>
            <person name="Schmutz J."/>
            <person name="Slot J.C."/>
            <person name="St John F."/>
            <person name="Stenlid J."/>
            <person name="Sun H."/>
            <person name="Sun S."/>
            <person name="Syed K."/>
            <person name="Tsang A."/>
            <person name="Wiebenga A."/>
            <person name="Young D."/>
            <person name="Pisabarro A."/>
            <person name="Eastwood D.C."/>
            <person name="Martin F."/>
            <person name="Cullen D."/>
            <person name="Grigoriev I.V."/>
            <person name="Hibbett D.S."/>
        </authorList>
    </citation>
    <scope>NUCLEOTIDE SEQUENCE [LARGE SCALE GENOMIC DNA]</scope>
    <source>
        <strain evidence="2">RWD-64-598 SS2</strain>
    </source>
</reference>
<dbReference type="AlphaFoldDB" id="A0A5M3MLL6"/>
<dbReference type="EMBL" id="JH711580">
    <property type="protein sequence ID" value="EIW80119.1"/>
    <property type="molecule type" value="Genomic_DNA"/>
</dbReference>
<protein>
    <submittedName>
        <fullName evidence="1">Uncharacterized protein</fullName>
    </submittedName>
</protein>
<sequence>MKKAYLCHEPYSGYVLWLKLWWTNCNPRLICSWYCDTVRELGRTKNNGVANSHTLLRHAHDPYFANTLQHKFKFVHGNIKPEIFWSQLRQCWTPGFEDILDIGLITGIYDPSNSLKRLIFQYIFIPWIQQELDLF</sequence>
<dbReference type="KEGG" id="cput:CONPUDRAFT_74364"/>
<accession>A0A5M3MLL6</accession>